<dbReference type="AlphaFoldDB" id="A0A9N7VA86"/>
<dbReference type="Gene3D" id="4.10.1000.10">
    <property type="entry name" value="Zinc finger, CCCH-type"/>
    <property type="match status" value="1"/>
</dbReference>
<evidence type="ECO:0000256" key="2">
    <source>
        <dbReference type="ARBA" id="ARBA00022771"/>
    </source>
</evidence>
<feature type="region of interest" description="Disordered" evidence="5">
    <location>
        <begin position="246"/>
        <end position="309"/>
    </location>
</feature>
<evidence type="ECO:0000313" key="7">
    <source>
        <dbReference type="EMBL" id="CAB1444894.1"/>
    </source>
</evidence>
<sequence length="707" mass="78633">MAFANLFTGLSMDQDVTHSGAGERKRRSQAELRGPDNKKQGYEAQSSWTYKPKPFKDDDSTEHSRTGFSKDLMHNHSDNSGHNNMHHKDQNAKKNYKQQQQNNQMDGRKHQHHQKDRGGFSNGGGHYQTRFTSRKFGGQGKRQDAKQEFKVPTTRVMTQEFREQNALLVDGQLLCRHFIWGRCIKGDKCQLKHIQGSNDIIKEVCKKGKCSHGVDCNFSHDPLNETTSRLLEEVLKQDKDLYELSKIEEQKSSGQPANTDETEITESKKTPDVLTQPLRPIFYNSGEPKTEKEALLSKQPTETHEPSKQLQLILEPGTQQPNSSEATAECSSNIEHCGDSSFGRSKTFCSLFASPITDSQKLTPDFGTASSSLQSSCSALLSAHSRSEDYHVKTVAEPDQVFARSFLGLFSAPLSAAPLPCKETQTDYSRTASCTQESNQLSDKVTHSSDSNQRASKSETPLPGLVKTSHRPASPKSSPTLKNENDLSEAVSQPTKQQVNPACREISSSRTPCGDRAGSSTTQTHHHLPDISSPKVGATSNSVLKTLFLCLSPFEEGGEKRHSAHISLPSESVQKDQSSMGDVFVQQQQKRKKKRRKKKTPYSQQQSTEKSVAHSTEHQPSSQTSLFSVEATARSTFSAPARTEPQVRNSGTHNSPFRPVTQLTQHHVRPSLKNNSEEGKWGKGKESVTPFKDLFKTLDTNVFNLGH</sequence>
<dbReference type="PROSITE" id="PS50103">
    <property type="entry name" value="ZF_C3H1"/>
    <property type="match status" value="1"/>
</dbReference>
<dbReference type="InterPro" id="IPR000571">
    <property type="entry name" value="Znf_CCCH"/>
</dbReference>
<name>A0A9N7VA86_PLEPL</name>
<feature type="region of interest" description="Disordered" evidence="5">
    <location>
        <begin position="427"/>
        <end position="536"/>
    </location>
</feature>
<feature type="compositionally biased region" description="Basic and acidic residues" evidence="5">
    <location>
        <begin position="28"/>
        <end position="41"/>
    </location>
</feature>
<evidence type="ECO:0000256" key="1">
    <source>
        <dbReference type="ARBA" id="ARBA00022723"/>
    </source>
</evidence>
<feature type="region of interest" description="Disordered" evidence="5">
    <location>
        <begin position="1"/>
        <end position="148"/>
    </location>
</feature>
<feature type="compositionally biased region" description="Polar residues" evidence="5">
    <location>
        <begin position="427"/>
        <end position="459"/>
    </location>
</feature>
<feature type="compositionally biased region" description="Polar residues" evidence="5">
    <location>
        <begin position="490"/>
        <end position="511"/>
    </location>
</feature>
<dbReference type="Proteomes" id="UP001153269">
    <property type="component" value="Unassembled WGS sequence"/>
</dbReference>
<dbReference type="GO" id="GO:0008270">
    <property type="term" value="F:zinc ion binding"/>
    <property type="evidence" value="ECO:0007669"/>
    <property type="project" value="UniProtKB-KW"/>
</dbReference>
<feature type="domain" description="C3H1-type" evidence="6">
    <location>
        <begin position="174"/>
        <end position="196"/>
    </location>
</feature>
<feature type="compositionally biased region" description="Polar residues" evidence="5">
    <location>
        <begin position="646"/>
        <end position="665"/>
    </location>
</feature>
<evidence type="ECO:0000259" key="6">
    <source>
        <dbReference type="PROSITE" id="PS50103"/>
    </source>
</evidence>
<evidence type="ECO:0000256" key="4">
    <source>
        <dbReference type="PROSITE-ProRule" id="PRU00723"/>
    </source>
</evidence>
<feature type="compositionally biased region" description="Basic and acidic residues" evidence="5">
    <location>
        <begin position="675"/>
        <end position="686"/>
    </location>
</feature>
<feature type="region of interest" description="Disordered" evidence="5">
    <location>
        <begin position="570"/>
        <end position="687"/>
    </location>
</feature>
<protein>
    <recommendedName>
        <fullName evidence="6">C3H1-type domain-containing protein</fullName>
    </recommendedName>
</protein>
<dbReference type="EMBL" id="CADEAL010003491">
    <property type="protein sequence ID" value="CAB1444894.1"/>
    <property type="molecule type" value="Genomic_DNA"/>
</dbReference>
<organism evidence="7 8">
    <name type="scientific">Pleuronectes platessa</name>
    <name type="common">European plaice</name>
    <dbReference type="NCBI Taxonomy" id="8262"/>
    <lineage>
        <taxon>Eukaryota</taxon>
        <taxon>Metazoa</taxon>
        <taxon>Chordata</taxon>
        <taxon>Craniata</taxon>
        <taxon>Vertebrata</taxon>
        <taxon>Euteleostomi</taxon>
        <taxon>Actinopterygii</taxon>
        <taxon>Neopterygii</taxon>
        <taxon>Teleostei</taxon>
        <taxon>Neoteleostei</taxon>
        <taxon>Acanthomorphata</taxon>
        <taxon>Carangaria</taxon>
        <taxon>Pleuronectiformes</taxon>
        <taxon>Pleuronectoidei</taxon>
        <taxon>Pleuronectidae</taxon>
        <taxon>Pleuronectes</taxon>
    </lineage>
</organism>
<feature type="zinc finger region" description="C3H1-type" evidence="4">
    <location>
        <begin position="174"/>
        <end position="196"/>
    </location>
</feature>
<evidence type="ECO:0000313" key="8">
    <source>
        <dbReference type="Proteomes" id="UP001153269"/>
    </source>
</evidence>
<feature type="compositionally biased region" description="Basic residues" evidence="5">
    <location>
        <begin position="589"/>
        <end position="600"/>
    </location>
</feature>
<keyword evidence="2 4" id="KW-0863">Zinc-finger</keyword>
<feature type="compositionally biased region" description="Polar residues" evidence="5">
    <location>
        <begin position="601"/>
        <end position="610"/>
    </location>
</feature>
<feature type="compositionally biased region" description="Basic and acidic residues" evidence="5">
    <location>
        <begin position="54"/>
        <end position="65"/>
    </location>
</feature>
<feature type="compositionally biased region" description="Basic and acidic residues" evidence="5">
    <location>
        <begin position="288"/>
        <end position="307"/>
    </location>
</feature>
<feature type="compositionally biased region" description="Polar residues" evidence="5">
    <location>
        <begin position="618"/>
        <end position="638"/>
    </location>
</feature>
<reference evidence="7" key="1">
    <citation type="submission" date="2020-03" db="EMBL/GenBank/DDBJ databases">
        <authorList>
            <person name="Weist P."/>
        </authorList>
    </citation>
    <scope>NUCLEOTIDE SEQUENCE</scope>
</reference>
<dbReference type="SMART" id="SM00356">
    <property type="entry name" value="ZnF_C3H1"/>
    <property type="match status" value="2"/>
</dbReference>
<accession>A0A9N7VA86</accession>
<feature type="compositionally biased region" description="Polar residues" evidence="5">
    <location>
        <begin position="570"/>
        <end position="580"/>
    </location>
</feature>
<proteinExistence type="predicted"/>
<evidence type="ECO:0000256" key="3">
    <source>
        <dbReference type="ARBA" id="ARBA00022833"/>
    </source>
</evidence>
<comment type="caution">
    <text evidence="7">The sequence shown here is derived from an EMBL/GenBank/DDBJ whole genome shotgun (WGS) entry which is preliminary data.</text>
</comment>
<gene>
    <name evidence="7" type="ORF">PLEPLA_LOCUS32624</name>
</gene>
<evidence type="ECO:0000256" key="5">
    <source>
        <dbReference type="SAM" id="MobiDB-lite"/>
    </source>
</evidence>
<keyword evidence="3 4" id="KW-0862">Zinc</keyword>
<dbReference type="InterPro" id="IPR036855">
    <property type="entry name" value="Znf_CCCH_sf"/>
</dbReference>
<keyword evidence="8" id="KW-1185">Reference proteome</keyword>
<keyword evidence="1 4" id="KW-0479">Metal-binding</keyword>
<dbReference type="SUPFAM" id="SSF90229">
    <property type="entry name" value="CCCH zinc finger"/>
    <property type="match status" value="1"/>
</dbReference>